<accession>A0A844FTM4</accession>
<keyword evidence="2" id="KW-1185">Reference proteome</keyword>
<reference evidence="1 2" key="1">
    <citation type="submission" date="2019-08" db="EMBL/GenBank/DDBJ databases">
        <title>In-depth cultivation of the pig gut microbiome towards novel bacterial diversity and tailored functional studies.</title>
        <authorList>
            <person name="Wylensek D."/>
            <person name="Hitch T.C.A."/>
            <person name="Clavel T."/>
        </authorList>
    </citation>
    <scope>NUCLEOTIDE SEQUENCE [LARGE SCALE GENOMIC DNA]</scope>
    <source>
        <strain evidence="1 2">CA-Schmier-601-WT-3</strain>
    </source>
</reference>
<proteinExistence type="predicted"/>
<dbReference type="EMBL" id="VUNM01000009">
    <property type="protein sequence ID" value="MST89034.1"/>
    <property type="molecule type" value="Genomic_DNA"/>
</dbReference>
<evidence type="ECO:0000313" key="2">
    <source>
        <dbReference type="Proteomes" id="UP000442619"/>
    </source>
</evidence>
<sequence>MTRNTKIYFLTLFIFISATIGYALATKHSFTGEYHLRQIKKQYHLDHFIYSDDEDSLYFDDSINTLDELEKHSDLIVKVQSFNNSELFLNSVKTPVKILDVYKTKDHLEKGDLIYIQEPVSISYQKGMENMTSIRGYVLMNDHQEYLLFLKHLDKVKGYKYKKSEEMTYIPVSTRFSKYCKEESPLFIESKRIEEGEIHYRDFKDASAIFIKSDELKQYQSISLLVYDKYQ</sequence>
<dbReference type="RefSeq" id="WP_154515269.1">
    <property type="nucleotide sequence ID" value="NZ_VUNM01000009.1"/>
</dbReference>
<protein>
    <submittedName>
        <fullName evidence="1">Uncharacterized protein</fullName>
    </submittedName>
</protein>
<gene>
    <name evidence="1" type="ORF">FYJ79_05525</name>
</gene>
<dbReference type="Proteomes" id="UP000442619">
    <property type="component" value="Unassembled WGS sequence"/>
</dbReference>
<comment type="caution">
    <text evidence="1">The sequence shown here is derived from an EMBL/GenBank/DDBJ whole genome shotgun (WGS) entry which is preliminary data.</text>
</comment>
<organism evidence="1 2">
    <name type="scientific">Sharpea porci</name>
    <dbReference type="NCBI Taxonomy" id="2652286"/>
    <lineage>
        <taxon>Bacteria</taxon>
        <taxon>Bacillati</taxon>
        <taxon>Bacillota</taxon>
        <taxon>Erysipelotrichia</taxon>
        <taxon>Erysipelotrichales</taxon>
        <taxon>Coprobacillaceae</taxon>
        <taxon>Sharpea</taxon>
    </lineage>
</organism>
<evidence type="ECO:0000313" key="1">
    <source>
        <dbReference type="EMBL" id="MST89034.1"/>
    </source>
</evidence>
<dbReference type="AlphaFoldDB" id="A0A844FTM4"/>
<name>A0A844FTM4_9FIRM</name>